<sequence length="160" mass="17902">MTKLNESLRICIMIRNSQKEQYGCDVMTHNGEHLIVSIIPGSIAERSGLKRVHRIVAVNGINVLELAQTQISYLILSNPLKCELLVIDPSFSTHKNPEWDRIVSELDSPASICLHSPYMLSSNNNGMEMIEKAVNKIFSMPTKSYSRVGEEESLLIDSEG</sequence>
<feature type="domain" description="PDZ" evidence="1">
    <location>
        <begin position="11"/>
        <end position="90"/>
    </location>
</feature>
<dbReference type="InterPro" id="IPR041489">
    <property type="entry name" value="PDZ_6"/>
</dbReference>
<evidence type="ECO:0000313" key="2">
    <source>
        <dbReference type="Proteomes" id="UP000887575"/>
    </source>
</evidence>
<evidence type="ECO:0000259" key="1">
    <source>
        <dbReference type="PROSITE" id="PS50106"/>
    </source>
</evidence>
<evidence type="ECO:0000313" key="3">
    <source>
        <dbReference type="WBParaSite" id="MBELARI_LOCUS10130"/>
    </source>
</evidence>
<proteinExistence type="predicted"/>
<dbReference type="Pfam" id="PF17820">
    <property type="entry name" value="PDZ_6"/>
    <property type="match status" value="1"/>
</dbReference>
<dbReference type="WBParaSite" id="MBELARI_LOCUS10130">
    <property type="protein sequence ID" value="MBELARI_LOCUS10130"/>
    <property type="gene ID" value="MBELARI_LOCUS10130"/>
</dbReference>
<dbReference type="PROSITE" id="PS50106">
    <property type="entry name" value="PDZ"/>
    <property type="match status" value="1"/>
</dbReference>
<dbReference type="InterPro" id="IPR001478">
    <property type="entry name" value="PDZ"/>
</dbReference>
<reference evidence="3" key="1">
    <citation type="submission" date="2024-02" db="UniProtKB">
        <authorList>
            <consortium name="WormBaseParasite"/>
        </authorList>
    </citation>
    <scope>IDENTIFICATION</scope>
</reference>
<accession>A0AAF3E891</accession>
<organism evidence="2 3">
    <name type="scientific">Mesorhabditis belari</name>
    <dbReference type="NCBI Taxonomy" id="2138241"/>
    <lineage>
        <taxon>Eukaryota</taxon>
        <taxon>Metazoa</taxon>
        <taxon>Ecdysozoa</taxon>
        <taxon>Nematoda</taxon>
        <taxon>Chromadorea</taxon>
        <taxon>Rhabditida</taxon>
        <taxon>Rhabditina</taxon>
        <taxon>Rhabditomorpha</taxon>
        <taxon>Rhabditoidea</taxon>
        <taxon>Rhabditidae</taxon>
        <taxon>Mesorhabditinae</taxon>
        <taxon>Mesorhabditis</taxon>
    </lineage>
</organism>
<dbReference type="SUPFAM" id="SSF50156">
    <property type="entry name" value="PDZ domain-like"/>
    <property type="match status" value="1"/>
</dbReference>
<dbReference type="Gene3D" id="2.30.42.10">
    <property type="match status" value="1"/>
</dbReference>
<dbReference type="InterPro" id="IPR036034">
    <property type="entry name" value="PDZ_sf"/>
</dbReference>
<protein>
    <submittedName>
        <fullName evidence="3">PDZ domain-containing protein</fullName>
    </submittedName>
</protein>
<dbReference type="SMART" id="SM00228">
    <property type="entry name" value="PDZ"/>
    <property type="match status" value="1"/>
</dbReference>
<keyword evidence="2" id="KW-1185">Reference proteome</keyword>
<name>A0AAF3E891_9BILA</name>
<dbReference type="AlphaFoldDB" id="A0AAF3E891"/>
<dbReference type="Proteomes" id="UP000887575">
    <property type="component" value="Unassembled WGS sequence"/>
</dbReference>